<organism evidence="2 3">
    <name type="scientific">Arthrobacter cryoconiti</name>
    <dbReference type="NCBI Taxonomy" id="748907"/>
    <lineage>
        <taxon>Bacteria</taxon>
        <taxon>Bacillati</taxon>
        <taxon>Actinomycetota</taxon>
        <taxon>Actinomycetes</taxon>
        <taxon>Micrococcales</taxon>
        <taxon>Micrococcaceae</taxon>
        <taxon>Arthrobacter</taxon>
    </lineage>
</organism>
<proteinExistence type="predicted"/>
<dbReference type="Proteomes" id="UP001595773">
    <property type="component" value="Unassembled WGS sequence"/>
</dbReference>
<evidence type="ECO:0000313" key="2">
    <source>
        <dbReference type="EMBL" id="MFC4265861.1"/>
    </source>
</evidence>
<gene>
    <name evidence="2" type="ORF">ACFOW9_09645</name>
</gene>
<name>A0ABV8R0A6_9MICC</name>
<evidence type="ECO:0000256" key="1">
    <source>
        <dbReference type="SAM" id="MobiDB-lite"/>
    </source>
</evidence>
<dbReference type="EMBL" id="JBHSCQ010000011">
    <property type="protein sequence ID" value="MFC4265861.1"/>
    <property type="molecule type" value="Genomic_DNA"/>
</dbReference>
<feature type="compositionally biased region" description="Basic and acidic residues" evidence="1">
    <location>
        <begin position="25"/>
        <end position="38"/>
    </location>
</feature>
<evidence type="ECO:0000313" key="3">
    <source>
        <dbReference type="Proteomes" id="UP001595773"/>
    </source>
</evidence>
<feature type="non-terminal residue" evidence="2">
    <location>
        <position position="1"/>
    </location>
</feature>
<keyword evidence="3" id="KW-1185">Reference proteome</keyword>
<accession>A0ABV8R0A6</accession>
<reference evidence="3" key="1">
    <citation type="journal article" date="2019" name="Int. J. Syst. Evol. Microbiol.">
        <title>The Global Catalogue of Microorganisms (GCM) 10K type strain sequencing project: providing services to taxonomists for standard genome sequencing and annotation.</title>
        <authorList>
            <consortium name="The Broad Institute Genomics Platform"/>
            <consortium name="The Broad Institute Genome Sequencing Center for Infectious Disease"/>
            <person name="Wu L."/>
            <person name="Ma J."/>
        </authorList>
    </citation>
    <scope>NUCLEOTIDE SEQUENCE [LARGE SCALE GENOMIC DNA]</scope>
    <source>
        <strain evidence="3">CGMCC 1.10698</strain>
    </source>
</reference>
<sequence length="65" mass="7263">CSVPAATARTGSNPPTMPNYEEPDSEHNHADPSRDRRNTNQKLLKGPWPTNQIYAAIFRGNELKT</sequence>
<dbReference type="RefSeq" id="WP_376991700.1">
    <property type="nucleotide sequence ID" value="NZ_JBHSCQ010000011.1"/>
</dbReference>
<protein>
    <submittedName>
        <fullName evidence="2">Uncharacterized protein</fullName>
    </submittedName>
</protein>
<feature type="region of interest" description="Disordered" evidence="1">
    <location>
        <begin position="1"/>
        <end position="48"/>
    </location>
</feature>
<comment type="caution">
    <text evidence="2">The sequence shown here is derived from an EMBL/GenBank/DDBJ whole genome shotgun (WGS) entry which is preliminary data.</text>
</comment>